<dbReference type="Proteomes" id="UP001595912">
    <property type="component" value="Unassembled WGS sequence"/>
</dbReference>
<sequence length="144" mass="15109">MTTARTNHSAPPEEPGSLGEIIGDISEGLSRLFRQEVELAKVELKTEASKAGRAAGMFGGAGIAGLLAAIMLSFALTYALDNVMPLGWAALIVAVLWAVVAAVLFTVARSQARSISPMPTQTIETLKEDAKWLKHPTTSGTTSS</sequence>
<evidence type="ECO:0000313" key="3">
    <source>
        <dbReference type="Proteomes" id="UP001595912"/>
    </source>
</evidence>
<evidence type="ECO:0000256" key="1">
    <source>
        <dbReference type="SAM" id="Phobius"/>
    </source>
</evidence>
<reference evidence="3" key="1">
    <citation type="journal article" date="2019" name="Int. J. Syst. Evol. Microbiol.">
        <title>The Global Catalogue of Microorganisms (GCM) 10K type strain sequencing project: providing services to taxonomists for standard genome sequencing and annotation.</title>
        <authorList>
            <consortium name="The Broad Institute Genomics Platform"/>
            <consortium name="The Broad Institute Genome Sequencing Center for Infectious Disease"/>
            <person name="Wu L."/>
            <person name="Ma J."/>
        </authorList>
    </citation>
    <scope>NUCLEOTIDE SEQUENCE [LARGE SCALE GENOMIC DNA]</scope>
    <source>
        <strain evidence="3">CGMCC 4.7152</strain>
    </source>
</reference>
<dbReference type="SUPFAM" id="SSF103473">
    <property type="entry name" value="MFS general substrate transporter"/>
    <property type="match status" value="1"/>
</dbReference>
<feature type="transmembrane region" description="Helical" evidence="1">
    <location>
        <begin position="86"/>
        <end position="108"/>
    </location>
</feature>
<dbReference type="InterPro" id="IPR009937">
    <property type="entry name" value="Phage_holin_3_6"/>
</dbReference>
<proteinExistence type="predicted"/>
<accession>A0ABV9VWW7</accession>
<name>A0ABV9VWW7_9ACTN</name>
<dbReference type="RefSeq" id="WP_380115861.1">
    <property type="nucleotide sequence ID" value="NZ_JBHSIU010000018.1"/>
</dbReference>
<organism evidence="2 3">
    <name type="scientific">Dactylosporangium cerinum</name>
    <dbReference type="NCBI Taxonomy" id="1434730"/>
    <lineage>
        <taxon>Bacteria</taxon>
        <taxon>Bacillati</taxon>
        <taxon>Actinomycetota</taxon>
        <taxon>Actinomycetes</taxon>
        <taxon>Micromonosporales</taxon>
        <taxon>Micromonosporaceae</taxon>
        <taxon>Dactylosporangium</taxon>
    </lineage>
</organism>
<dbReference type="EMBL" id="JBHSIU010000018">
    <property type="protein sequence ID" value="MFC4999432.1"/>
    <property type="molecule type" value="Genomic_DNA"/>
</dbReference>
<comment type="caution">
    <text evidence="2">The sequence shown here is derived from an EMBL/GenBank/DDBJ whole genome shotgun (WGS) entry which is preliminary data.</text>
</comment>
<keyword evidence="3" id="KW-1185">Reference proteome</keyword>
<evidence type="ECO:0000313" key="2">
    <source>
        <dbReference type="EMBL" id="MFC4999432.1"/>
    </source>
</evidence>
<feature type="transmembrane region" description="Helical" evidence="1">
    <location>
        <begin position="54"/>
        <end position="80"/>
    </location>
</feature>
<keyword evidence="1" id="KW-0472">Membrane</keyword>
<dbReference type="InterPro" id="IPR036259">
    <property type="entry name" value="MFS_trans_sf"/>
</dbReference>
<dbReference type="Pfam" id="PF07332">
    <property type="entry name" value="Phage_holin_3_6"/>
    <property type="match status" value="1"/>
</dbReference>
<keyword evidence="1" id="KW-0812">Transmembrane</keyword>
<protein>
    <submittedName>
        <fullName evidence="2">Phage holin family protein</fullName>
    </submittedName>
</protein>
<gene>
    <name evidence="2" type="ORF">ACFPIJ_16500</name>
</gene>
<keyword evidence="1" id="KW-1133">Transmembrane helix</keyword>